<organism evidence="1 2">
    <name type="scientific">Psychrobacter pocilloporae</name>
    <dbReference type="NCBI Taxonomy" id="1775882"/>
    <lineage>
        <taxon>Bacteria</taxon>
        <taxon>Pseudomonadati</taxon>
        <taxon>Pseudomonadota</taxon>
        <taxon>Gammaproteobacteria</taxon>
        <taxon>Moraxellales</taxon>
        <taxon>Moraxellaceae</taxon>
        <taxon>Psychrobacter</taxon>
    </lineage>
</organism>
<dbReference type="Proteomes" id="UP001243298">
    <property type="component" value="Unassembled WGS sequence"/>
</dbReference>
<protein>
    <recommendedName>
        <fullName evidence="3">Tyr recombinase domain-containing protein</fullName>
    </recommendedName>
</protein>
<accession>A0ABT6ITI1</accession>
<evidence type="ECO:0000313" key="2">
    <source>
        <dbReference type="Proteomes" id="UP001243298"/>
    </source>
</evidence>
<gene>
    <name evidence="1" type="ORF">CUR83_08715</name>
</gene>
<reference evidence="1 2" key="1">
    <citation type="submission" date="2017-11" db="EMBL/GenBank/DDBJ databases">
        <title>Whole genome sequencing of Psychrobacter pocilloporae S6-60T(=JCM 31058T=LMG 29157T).</title>
        <authorList>
            <person name="Das S.K."/>
        </authorList>
    </citation>
    <scope>NUCLEOTIDE SEQUENCE [LARGE SCALE GENOMIC DNA]</scope>
    <source>
        <strain evidence="1 2">S6-60</strain>
    </source>
</reference>
<sequence>MEDIYTADIRDFFITVASLVSNDFMGISVEAEQSKPLASAHLKKIYQSYKHKLTKPENITRAFIASTYHLPSLDINNPSKEWLWVAKLCHLLIYFSQNELPNRISETTAEARKWMNPTSSNHEIWQHCYVTLQADTLQAMYRNFENYRDELESKNNVELKAFSKIYRTIDFAFNNKSSITRTSSGRKQTKQSKIDAPKIEHITQTDVDGDTDELVSVIGFEPTKNNNDINRERLDNPIPDFNYIEQTTLKETEKFSTNQIYRRTHAKFAHANKNERFVSSNIRQLPITAIQNMVSRLWQWFDEDSDGESDRDKKRAIAYLLLSLYTGHSVARLAEDINNNDKEIIDISARKSKYEFIIDLDITPLRIRTAGIESVISNRLTQFKLPLPETLGIFLTYKGYPDSAHINEVIADLRTTLRLPLISLGRIEKSLYTILIYEVSSTQLATIITSRNSKKRADIWYSSHAIEEVKKVYYSAIKILTDRCYKNKTSVADYLSKVAPSDEAIGSQNSPDYPIVKQFMSYLQQKVVTTQDYREKFNFYNLWLWHVSLLLTSIRAVEGAPGYLNQMNLEAGIVWISDKEERATASSQRLVPICSFLYEAIQSFLSYLKSFAQRYGRLDTNIGIEVNKIFDYQKPLLNFIDKKGKFHALRPAIIIQELGDNFRFKPDWPRHVGQRFLHEQRVDEAVILAIFGHEMMGQEAWRKSSTLSIGHIIDAKKSYQQLAVELELEQAKL</sequence>
<name>A0ABT6ITI1_9GAMM</name>
<comment type="caution">
    <text evidence="1">The sequence shown here is derived from an EMBL/GenBank/DDBJ whole genome shotgun (WGS) entry which is preliminary data.</text>
</comment>
<proteinExistence type="predicted"/>
<keyword evidence="2" id="KW-1185">Reference proteome</keyword>
<evidence type="ECO:0000313" key="1">
    <source>
        <dbReference type="EMBL" id="MDH4905133.1"/>
    </source>
</evidence>
<dbReference type="EMBL" id="PGFT01000001">
    <property type="protein sequence ID" value="MDH4905133.1"/>
    <property type="molecule type" value="Genomic_DNA"/>
</dbReference>
<evidence type="ECO:0008006" key="3">
    <source>
        <dbReference type="Google" id="ProtNLM"/>
    </source>
</evidence>